<dbReference type="Proteomes" id="UP000075737">
    <property type="component" value="Unassembled WGS sequence"/>
</dbReference>
<dbReference type="STRING" id="520767.ATZ99_14620"/>
<evidence type="ECO:0008006" key="4">
    <source>
        <dbReference type="Google" id="ProtNLM"/>
    </source>
</evidence>
<dbReference type="InterPro" id="IPR025664">
    <property type="entry name" value="Spore_III_AC/AD"/>
</dbReference>
<keyword evidence="3" id="KW-1185">Reference proteome</keyword>
<dbReference type="RefSeq" id="WP_068748581.1">
    <property type="nucleotide sequence ID" value="NZ_LOHZ01000032.1"/>
</dbReference>
<sequence length="128" mass="14054">MEIIKIVGIGIVCTIFIVLLNKDRQEIAIQLSIVAGIVIFLIVLNKINSVIEVLSELASKSNIQSFYFTTILKIVGITYIAEFGAQICRDYGSASVASKIEFAAKAIIMYLSIPIIFAVVQTLFKIIP</sequence>
<dbReference type="EMBL" id="LOHZ01000032">
    <property type="protein sequence ID" value="KYO65824.1"/>
    <property type="molecule type" value="Genomic_DNA"/>
</dbReference>
<dbReference type="NCBIfam" id="TIGR02849">
    <property type="entry name" value="spore_III_AD"/>
    <property type="match status" value="1"/>
</dbReference>
<dbReference type="AlphaFoldDB" id="A0A161QAX6"/>
<evidence type="ECO:0000256" key="1">
    <source>
        <dbReference type="SAM" id="Phobius"/>
    </source>
</evidence>
<feature type="transmembrane region" description="Helical" evidence="1">
    <location>
        <begin position="65"/>
        <end position="85"/>
    </location>
</feature>
<keyword evidence="1" id="KW-1133">Transmembrane helix</keyword>
<keyword evidence="1" id="KW-0812">Transmembrane</keyword>
<name>A0A161QAX6_9FIRM</name>
<feature type="transmembrane region" description="Helical" evidence="1">
    <location>
        <begin position="106"/>
        <end position="127"/>
    </location>
</feature>
<accession>A0A161QAX6</accession>
<proteinExistence type="predicted"/>
<dbReference type="Pfam" id="PF06686">
    <property type="entry name" value="SpoIIIAC"/>
    <property type="match status" value="2"/>
</dbReference>
<keyword evidence="1" id="KW-0472">Membrane</keyword>
<comment type="caution">
    <text evidence="2">The sequence shown here is derived from an EMBL/GenBank/DDBJ whole genome shotgun (WGS) entry which is preliminary data.</text>
</comment>
<dbReference type="InterPro" id="IPR014211">
    <property type="entry name" value="Spore_III_AD"/>
</dbReference>
<evidence type="ECO:0000313" key="2">
    <source>
        <dbReference type="EMBL" id="KYO65824.1"/>
    </source>
</evidence>
<protein>
    <recommendedName>
        <fullName evidence="4">Stage III sporulation protein AD</fullName>
    </recommendedName>
</protein>
<feature type="transmembrane region" description="Helical" evidence="1">
    <location>
        <begin position="6"/>
        <end position="21"/>
    </location>
</feature>
<organism evidence="2 3">
    <name type="scientific">Thermovenabulum gondwanense</name>
    <dbReference type="NCBI Taxonomy" id="520767"/>
    <lineage>
        <taxon>Bacteria</taxon>
        <taxon>Bacillati</taxon>
        <taxon>Bacillota</taxon>
        <taxon>Clostridia</taxon>
        <taxon>Thermosediminibacterales</taxon>
        <taxon>Thermosediminibacteraceae</taxon>
        <taxon>Thermovenabulum</taxon>
    </lineage>
</organism>
<gene>
    <name evidence="2" type="ORF">ATZ99_14620</name>
</gene>
<dbReference type="PATRIC" id="fig|520767.4.peg.1567"/>
<feature type="transmembrane region" description="Helical" evidence="1">
    <location>
        <begin position="28"/>
        <end position="45"/>
    </location>
</feature>
<evidence type="ECO:0000313" key="3">
    <source>
        <dbReference type="Proteomes" id="UP000075737"/>
    </source>
</evidence>
<dbReference type="OrthoDB" id="1682150at2"/>
<reference evidence="2 3" key="1">
    <citation type="submission" date="2015-12" db="EMBL/GenBank/DDBJ databases">
        <title>Draft genome of Thermovenabulum gondwanense isolated from a red thermophilic microbial mat colonisisng an outflow channel of a bore well.</title>
        <authorList>
            <person name="Patel B.K."/>
        </authorList>
    </citation>
    <scope>NUCLEOTIDE SEQUENCE [LARGE SCALE GENOMIC DNA]</scope>
    <source>
        <strain evidence="2 3">R270</strain>
    </source>
</reference>